<reference evidence="2 3" key="1">
    <citation type="submission" date="2019-05" db="EMBL/GenBank/DDBJ databases">
        <title>Mikania micrantha, genome provides insights into the molecular mechanism of rapid growth.</title>
        <authorList>
            <person name="Liu B."/>
        </authorList>
    </citation>
    <scope>NUCLEOTIDE SEQUENCE [LARGE SCALE GENOMIC DNA]</scope>
    <source>
        <strain evidence="2">NLD-2019</strain>
        <tissue evidence="2">Leaf</tissue>
    </source>
</reference>
<dbReference type="AlphaFoldDB" id="A0A5N6PIT3"/>
<gene>
    <name evidence="2" type="ORF">E3N88_09118</name>
</gene>
<dbReference type="Proteomes" id="UP000326396">
    <property type="component" value="Linkage Group LG12"/>
</dbReference>
<evidence type="ECO:0000313" key="2">
    <source>
        <dbReference type="EMBL" id="KAD6454412.1"/>
    </source>
</evidence>
<organism evidence="2 3">
    <name type="scientific">Mikania micrantha</name>
    <name type="common">bitter vine</name>
    <dbReference type="NCBI Taxonomy" id="192012"/>
    <lineage>
        <taxon>Eukaryota</taxon>
        <taxon>Viridiplantae</taxon>
        <taxon>Streptophyta</taxon>
        <taxon>Embryophyta</taxon>
        <taxon>Tracheophyta</taxon>
        <taxon>Spermatophyta</taxon>
        <taxon>Magnoliopsida</taxon>
        <taxon>eudicotyledons</taxon>
        <taxon>Gunneridae</taxon>
        <taxon>Pentapetalae</taxon>
        <taxon>asterids</taxon>
        <taxon>campanulids</taxon>
        <taxon>Asterales</taxon>
        <taxon>Asteraceae</taxon>
        <taxon>Asteroideae</taxon>
        <taxon>Heliantheae alliance</taxon>
        <taxon>Eupatorieae</taxon>
        <taxon>Mikania</taxon>
    </lineage>
</organism>
<accession>A0A5N6PIT3</accession>
<proteinExistence type="predicted"/>
<sequence>MSSLFDEEPTKSDEDCGSCSPKNPLAEQLVAIAVRLDSLESHLREGIAFLKTHCEPSSNQVEAPDDNHNVKEDRFKLDTEEIFGDHPSDDEDQFQNVVGGQLEDKECYMSSCYEIKSQMNNPLGLAERSLKNGNIEVEYSTTGYNEIVGQHADFSDQLATVPSTAHICPFIAYVHPSTSSTNLGDAGRYNNNRWTNSLTQIPNSYSFPTMDVHYNSHVDHYPLPTRTNIDMPTSGSYVHPFLASQSSSTRDPNSISSLMNYPHLGSGARAWERTEPHFQQPSTHIMYRSNTQMHVGSSSDQTHCVYVPSSSRNFNDAHILERHPPHPYPYPHPHPHETGPYHQPGGGSARQRHGSMRILSQNQYWL</sequence>
<dbReference type="EMBL" id="SZYD01000004">
    <property type="protein sequence ID" value="KAD6454412.1"/>
    <property type="molecule type" value="Genomic_DNA"/>
</dbReference>
<dbReference type="OrthoDB" id="8062037at2759"/>
<evidence type="ECO:0000313" key="3">
    <source>
        <dbReference type="Proteomes" id="UP000326396"/>
    </source>
</evidence>
<feature type="region of interest" description="Disordered" evidence="1">
    <location>
        <begin position="1"/>
        <end position="20"/>
    </location>
</feature>
<name>A0A5N6PIT3_9ASTR</name>
<keyword evidence="3" id="KW-1185">Reference proteome</keyword>
<comment type="caution">
    <text evidence="2">The sequence shown here is derived from an EMBL/GenBank/DDBJ whole genome shotgun (WGS) entry which is preliminary data.</text>
</comment>
<protein>
    <submittedName>
        <fullName evidence="2">Uncharacterized protein</fullName>
    </submittedName>
</protein>
<evidence type="ECO:0000256" key="1">
    <source>
        <dbReference type="SAM" id="MobiDB-lite"/>
    </source>
</evidence>
<feature type="region of interest" description="Disordered" evidence="1">
    <location>
        <begin position="324"/>
        <end position="353"/>
    </location>
</feature>